<dbReference type="RefSeq" id="WP_409628120.1">
    <property type="nucleotide sequence ID" value="NZ_JBEEEN010000001.1"/>
</dbReference>
<gene>
    <name evidence="2" type="ORF">RXV94_00075</name>
</gene>
<keyword evidence="3" id="KW-1185">Reference proteome</keyword>
<evidence type="ECO:0000259" key="1">
    <source>
        <dbReference type="Pfam" id="PF13648"/>
    </source>
</evidence>
<dbReference type="Proteomes" id="UP001268651">
    <property type="component" value="Unassembled WGS sequence"/>
</dbReference>
<feature type="domain" description="Lipocalin-like" evidence="1">
    <location>
        <begin position="47"/>
        <end position="128"/>
    </location>
</feature>
<sequence>MITKALNLKPKRVILLATLFMLVINCSKDDSLNNGKDDLSVQNLEKILGIWTFKASTTNGVADVILDPCRLLFNINFESTYASIQEYSGDNCSTIQSTSEDYSINRNTLKVGDFTAEIITLNTSTLIIKYNEGSDAKTELYLK</sequence>
<name>A0ABU3U2G6_9FLAO</name>
<protein>
    <recommendedName>
        <fullName evidence="1">Lipocalin-like domain-containing protein</fullName>
    </recommendedName>
</protein>
<dbReference type="EMBL" id="JAWHTF010000001">
    <property type="protein sequence ID" value="MDU8884534.1"/>
    <property type="molecule type" value="Genomic_DNA"/>
</dbReference>
<proteinExistence type="predicted"/>
<dbReference type="Pfam" id="PF13648">
    <property type="entry name" value="Lipocalin_4"/>
    <property type="match status" value="1"/>
</dbReference>
<accession>A0ABU3U2G6</accession>
<organism evidence="2 3">
    <name type="scientific">Gilvirhabdus luticola</name>
    <dbReference type="NCBI Taxonomy" id="3079858"/>
    <lineage>
        <taxon>Bacteria</taxon>
        <taxon>Pseudomonadati</taxon>
        <taxon>Bacteroidota</taxon>
        <taxon>Flavobacteriia</taxon>
        <taxon>Flavobacteriales</taxon>
        <taxon>Flavobacteriaceae</taxon>
        <taxon>Gilvirhabdus</taxon>
    </lineage>
</organism>
<evidence type="ECO:0000313" key="3">
    <source>
        <dbReference type="Proteomes" id="UP001268651"/>
    </source>
</evidence>
<comment type="caution">
    <text evidence="2">The sequence shown here is derived from an EMBL/GenBank/DDBJ whole genome shotgun (WGS) entry which is preliminary data.</text>
</comment>
<dbReference type="InterPro" id="IPR024311">
    <property type="entry name" value="Lipocalin-like"/>
</dbReference>
<evidence type="ECO:0000313" key="2">
    <source>
        <dbReference type="EMBL" id="MDU8884534.1"/>
    </source>
</evidence>
<reference evidence="2 3" key="1">
    <citation type="submission" date="2023-10" db="EMBL/GenBank/DDBJ databases">
        <title>Marimonas sp. nov. isolated from tidal mud flat.</title>
        <authorList>
            <person name="Jaincy N.J."/>
            <person name="Srinivasan S."/>
            <person name="Lee S.-S."/>
        </authorList>
    </citation>
    <scope>NUCLEOTIDE SEQUENCE [LARGE SCALE GENOMIC DNA]</scope>
    <source>
        <strain evidence="2 3">MJ-SS3</strain>
    </source>
</reference>